<proteinExistence type="predicted"/>
<dbReference type="EMBL" id="BGPR01004836">
    <property type="protein sequence ID" value="GBN03872.1"/>
    <property type="molecule type" value="Genomic_DNA"/>
</dbReference>
<dbReference type="Gene3D" id="3.30.420.10">
    <property type="entry name" value="Ribonuclease H-like superfamily/Ribonuclease H"/>
    <property type="match status" value="1"/>
</dbReference>
<dbReference type="InterPro" id="IPR036397">
    <property type="entry name" value="RNaseH_sf"/>
</dbReference>
<protein>
    <submittedName>
        <fullName evidence="1">Uncharacterized protein</fullName>
    </submittedName>
</protein>
<comment type="caution">
    <text evidence="1">The sequence shown here is derived from an EMBL/GenBank/DDBJ whole genome shotgun (WGS) entry which is preliminary data.</text>
</comment>
<reference evidence="1 2" key="1">
    <citation type="journal article" date="2019" name="Sci. Rep.">
        <title>Orb-weaving spider Araneus ventricosus genome elucidates the spidroin gene catalogue.</title>
        <authorList>
            <person name="Kono N."/>
            <person name="Nakamura H."/>
            <person name="Ohtoshi R."/>
            <person name="Moran D.A.P."/>
            <person name="Shinohara A."/>
            <person name="Yoshida Y."/>
            <person name="Fujiwara M."/>
            <person name="Mori M."/>
            <person name="Tomita M."/>
            <person name="Arakawa K."/>
        </authorList>
    </citation>
    <scope>NUCLEOTIDE SEQUENCE [LARGE SCALE GENOMIC DNA]</scope>
</reference>
<sequence>MHKIRNNPRLSAVKLTTELEKGFAIKVKPEIAKRVIRSYGYNSRVARRKCFVNERTRKHLLLASKDFLREEVKVQNYSAITLLTLLGPNTELKKLYELVRNPDEELGDYLSSEQVSWKFIPARSPNFGSLWEGGVKTIKYYLRRTIANANLTYEELLIIVVQIEGIVNSRPISHLSSDPNDFRALTPGLFLIGRPLYALPE</sequence>
<evidence type="ECO:0000313" key="1">
    <source>
        <dbReference type="EMBL" id="GBN03872.1"/>
    </source>
</evidence>
<dbReference type="OrthoDB" id="7763962at2759"/>
<keyword evidence="2" id="KW-1185">Reference proteome</keyword>
<organism evidence="1 2">
    <name type="scientific">Araneus ventricosus</name>
    <name type="common">Orbweaver spider</name>
    <name type="synonym">Epeira ventricosa</name>
    <dbReference type="NCBI Taxonomy" id="182803"/>
    <lineage>
        <taxon>Eukaryota</taxon>
        <taxon>Metazoa</taxon>
        <taxon>Ecdysozoa</taxon>
        <taxon>Arthropoda</taxon>
        <taxon>Chelicerata</taxon>
        <taxon>Arachnida</taxon>
        <taxon>Araneae</taxon>
        <taxon>Araneomorphae</taxon>
        <taxon>Entelegynae</taxon>
        <taxon>Araneoidea</taxon>
        <taxon>Araneidae</taxon>
        <taxon>Araneus</taxon>
    </lineage>
</organism>
<dbReference type="PANTHER" id="PTHR47331">
    <property type="entry name" value="PHD-TYPE DOMAIN-CONTAINING PROTEIN"/>
    <property type="match status" value="1"/>
</dbReference>
<dbReference type="Proteomes" id="UP000499080">
    <property type="component" value="Unassembled WGS sequence"/>
</dbReference>
<gene>
    <name evidence="1" type="ORF">AVEN_232713_1</name>
</gene>
<name>A0A4Y2KNY9_ARAVE</name>
<evidence type="ECO:0000313" key="2">
    <source>
        <dbReference type="Proteomes" id="UP000499080"/>
    </source>
</evidence>
<dbReference type="AlphaFoldDB" id="A0A4Y2KNY9"/>
<dbReference type="GO" id="GO:0003676">
    <property type="term" value="F:nucleic acid binding"/>
    <property type="evidence" value="ECO:0007669"/>
    <property type="project" value="InterPro"/>
</dbReference>
<accession>A0A4Y2KNY9</accession>